<evidence type="ECO:0000313" key="1">
    <source>
        <dbReference type="EMBL" id="KAH7845703.1"/>
    </source>
</evidence>
<organism evidence="1 2">
    <name type="scientific">Vaccinium darrowii</name>
    <dbReference type="NCBI Taxonomy" id="229202"/>
    <lineage>
        <taxon>Eukaryota</taxon>
        <taxon>Viridiplantae</taxon>
        <taxon>Streptophyta</taxon>
        <taxon>Embryophyta</taxon>
        <taxon>Tracheophyta</taxon>
        <taxon>Spermatophyta</taxon>
        <taxon>Magnoliopsida</taxon>
        <taxon>eudicotyledons</taxon>
        <taxon>Gunneridae</taxon>
        <taxon>Pentapetalae</taxon>
        <taxon>asterids</taxon>
        <taxon>Ericales</taxon>
        <taxon>Ericaceae</taxon>
        <taxon>Vaccinioideae</taxon>
        <taxon>Vaccinieae</taxon>
        <taxon>Vaccinium</taxon>
    </lineage>
</organism>
<evidence type="ECO:0000313" key="2">
    <source>
        <dbReference type="Proteomes" id="UP000828048"/>
    </source>
</evidence>
<name>A0ACB7XXK4_9ERIC</name>
<reference evidence="1 2" key="1">
    <citation type="journal article" date="2021" name="Hortic Res">
        <title>High-quality reference genome and annotation aids understanding of berry development for evergreen blueberry (Vaccinium darrowii).</title>
        <authorList>
            <person name="Yu J."/>
            <person name="Hulse-Kemp A.M."/>
            <person name="Babiker E."/>
            <person name="Staton M."/>
        </authorList>
    </citation>
    <scope>NUCLEOTIDE SEQUENCE [LARGE SCALE GENOMIC DNA]</scope>
    <source>
        <strain evidence="2">cv. NJ 8807/NJ 8810</strain>
        <tissue evidence="1">Young leaf</tissue>
    </source>
</reference>
<sequence length="702" mass="78419">MFSRRKSDKEKRAVGNMRGDRELEMLWSETETPQMASVNNHRPSMRISPGSSSLSNGFSYSEAAFSPSIAPMEQIMDQMPSTHYLNSLVPKSSNGYMLDELGLCENLGRMNIGVGNTNYSEVRRFGLDPDGFGFGFDRCSLDGRNNGTFDGFKNDFLGYEGFQSRIPGNSTSYSDDRREKLLGLMNGYNGGNLVGSHLAHNQSNALYSEPSCYERGLDHKGRGFYSGGLQSSNPLAFMQMPHMNDELCFPQRSVTDFNGDGNLFNPVNSSQLMYPDLDFNMVNAVCNGSMINGRVPSSISSMADGRGVEAFTCEDSFVIQGNGLKYAVDKRCNGSKGKKKKSSKEIAMRNAGEKRKDLRSENIGSPMSHNSPLLLQPACSSMAQVQGYIYFMAKNQSGCRFLQKIFDEGTSQDVEIIFNEIVNHVVEIMTNSFGNYLMQKLLEVCSEEQRMKIVLMVTENPRDLVRISLNTHGTRVVQKLIETLKTRQQIALVTLALELGFLDLIKDLNGNHVIQRCLQCLSKEDNRFIFEAAAKFCVDIATHQHGCCVMNQCITQSTGKYREKLVAEIAANGLYLAQHAFGNYVVQYVIELKIPSAAASLMSQFEGHYVYLSMQKFSSHVVEKFLKCCEGSRPKIIIELLSAPHFEQLLQDPFANYVIKSALEVSKGTLHASLVEAVRPHTILRASPYCKKIFSRNLLLRK</sequence>
<proteinExistence type="predicted"/>
<protein>
    <submittedName>
        <fullName evidence="1">Uncharacterized protein</fullName>
    </submittedName>
</protein>
<keyword evidence="2" id="KW-1185">Reference proteome</keyword>
<accession>A0ACB7XXK4</accession>
<gene>
    <name evidence="1" type="ORF">Vadar_005048</name>
</gene>
<dbReference type="EMBL" id="CM037155">
    <property type="protein sequence ID" value="KAH7845703.1"/>
    <property type="molecule type" value="Genomic_DNA"/>
</dbReference>
<dbReference type="Proteomes" id="UP000828048">
    <property type="component" value="Chromosome 5"/>
</dbReference>
<comment type="caution">
    <text evidence="1">The sequence shown here is derived from an EMBL/GenBank/DDBJ whole genome shotgun (WGS) entry which is preliminary data.</text>
</comment>